<sequence length="234" mass="24246">MSDDQQPYDRDDRVLAGEYTLGLLTPEEVSTFEARLVREPELRALYAAWAEDLAGMTDGITEVRPPRHLQNQIETQIFGVTEKPTLMQRLGLGWVSGSLAAAAVAVVIGLNAGLFDPVPRAPNDPAYVAQIAAEDGSLIVQAAYDAENGALFVQRDAGGAADGRALELWLIAGDNAPVSLGVLPEDQIASLTIPEALRAGLDGGVLAISDEPPGGSPTGAPTGAVLAVGAVSPA</sequence>
<dbReference type="EMBL" id="CP106738">
    <property type="protein sequence ID" value="UXX84034.1"/>
    <property type="molecule type" value="Genomic_DNA"/>
</dbReference>
<proteinExistence type="predicted"/>
<gene>
    <name evidence="3" type="ORF">N7U68_05100</name>
</gene>
<dbReference type="Pfam" id="PF10099">
    <property type="entry name" value="RskA_C"/>
    <property type="match status" value="1"/>
</dbReference>
<keyword evidence="4" id="KW-1185">Reference proteome</keyword>
<accession>A0ABY6DDB3</accession>
<dbReference type="RefSeq" id="WP_165191853.1">
    <property type="nucleotide sequence ID" value="NZ_CP106738.1"/>
</dbReference>
<dbReference type="Proteomes" id="UP001064087">
    <property type="component" value="Chromosome"/>
</dbReference>
<evidence type="ECO:0000313" key="3">
    <source>
        <dbReference type="EMBL" id="UXX84034.1"/>
    </source>
</evidence>
<dbReference type="InterPro" id="IPR051474">
    <property type="entry name" value="Anti-sigma-K/W_factor"/>
</dbReference>
<evidence type="ECO:0000256" key="1">
    <source>
        <dbReference type="SAM" id="Phobius"/>
    </source>
</evidence>
<feature type="transmembrane region" description="Helical" evidence="1">
    <location>
        <begin position="92"/>
        <end position="115"/>
    </location>
</feature>
<organism evidence="3 4">
    <name type="scientific">Roseovarius pelagicus</name>
    <dbReference type="NCBI Taxonomy" id="2980108"/>
    <lineage>
        <taxon>Bacteria</taxon>
        <taxon>Pseudomonadati</taxon>
        <taxon>Pseudomonadota</taxon>
        <taxon>Alphaproteobacteria</taxon>
        <taxon>Rhodobacterales</taxon>
        <taxon>Roseobacteraceae</taxon>
        <taxon>Roseovarius</taxon>
    </lineage>
</organism>
<dbReference type="InterPro" id="IPR018764">
    <property type="entry name" value="RskA_C"/>
</dbReference>
<dbReference type="PANTHER" id="PTHR37461:SF1">
    <property type="entry name" value="ANTI-SIGMA-K FACTOR RSKA"/>
    <property type="match status" value="1"/>
</dbReference>
<reference evidence="3" key="1">
    <citation type="submission" date="2022-10" db="EMBL/GenBank/DDBJ databases">
        <title>Roseovarius pelagicus sp. nov., isolated from Arctic seawater.</title>
        <authorList>
            <person name="Hong Y.W."/>
            <person name="Hwang C.Y."/>
        </authorList>
    </citation>
    <scope>NUCLEOTIDE SEQUENCE</scope>
    <source>
        <strain evidence="3">HL-MP18</strain>
    </source>
</reference>
<evidence type="ECO:0000313" key="4">
    <source>
        <dbReference type="Proteomes" id="UP001064087"/>
    </source>
</evidence>
<feature type="domain" description="Anti-sigma K factor RskA C-terminal" evidence="2">
    <location>
        <begin position="99"/>
        <end position="225"/>
    </location>
</feature>
<dbReference type="PANTHER" id="PTHR37461">
    <property type="entry name" value="ANTI-SIGMA-K FACTOR RSKA"/>
    <property type="match status" value="1"/>
</dbReference>
<protein>
    <submittedName>
        <fullName evidence="3">Anti-sigma factor</fullName>
    </submittedName>
</protein>
<name>A0ABY6DDB3_9RHOB</name>
<keyword evidence="1" id="KW-0472">Membrane</keyword>
<evidence type="ECO:0000259" key="2">
    <source>
        <dbReference type="Pfam" id="PF10099"/>
    </source>
</evidence>
<keyword evidence="1" id="KW-1133">Transmembrane helix</keyword>
<keyword evidence="1" id="KW-0812">Transmembrane</keyword>